<organism evidence="4 5">
    <name type="scientific">Mixia osmundae (strain CBS 9802 / IAM 14324 / JCM 22182 / KY 12970)</name>
    <dbReference type="NCBI Taxonomy" id="764103"/>
    <lineage>
        <taxon>Eukaryota</taxon>
        <taxon>Fungi</taxon>
        <taxon>Dikarya</taxon>
        <taxon>Basidiomycota</taxon>
        <taxon>Pucciniomycotina</taxon>
        <taxon>Mixiomycetes</taxon>
        <taxon>Mixiales</taxon>
        <taxon>Mixiaceae</taxon>
        <taxon>Mixia</taxon>
    </lineage>
</organism>
<dbReference type="PANTHER" id="PTHR12203:SF118">
    <property type="entry name" value="BETA-1,2-XYLOSYLTRANSFERASE 1"/>
    <property type="match status" value="1"/>
</dbReference>
<reference evidence="4 5" key="2">
    <citation type="journal article" date="2012" name="Open Biol.">
        <title>Characteristics of nucleosomes and linker DNA regions on the genome of the basidiomycete Mixia osmundae revealed by mono- and dinucleosome mapping.</title>
        <authorList>
            <person name="Nishida H."/>
            <person name="Kondo S."/>
            <person name="Matsumoto T."/>
            <person name="Suzuki Y."/>
            <person name="Yoshikawa H."/>
            <person name="Taylor T.D."/>
            <person name="Sugiyama J."/>
        </authorList>
    </citation>
    <scope>NUCLEOTIDE SEQUENCE [LARGE SCALE GENOMIC DNA]</scope>
    <source>
        <strain evidence="5">CBS 9802 / IAM 14324 / JCM 22182 / KY 12970</strain>
    </source>
</reference>
<dbReference type="InterPro" id="IPR051091">
    <property type="entry name" value="O-Glucosyltr/Glycosyltrsf_90"/>
</dbReference>
<keyword evidence="2" id="KW-0812">Transmembrane</keyword>
<evidence type="ECO:0000259" key="3">
    <source>
        <dbReference type="SMART" id="SM00672"/>
    </source>
</evidence>
<feature type="region of interest" description="Disordered" evidence="1">
    <location>
        <begin position="68"/>
        <end position="90"/>
    </location>
</feature>
<evidence type="ECO:0000256" key="2">
    <source>
        <dbReference type="SAM" id="Phobius"/>
    </source>
</evidence>
<keyword evidence="2" id="KW-0472">Membrane</keyword>
<dbReference type="PANTHER" id="PTHR12203">
    <property type="entry name" value="KDEL LYS-ASP-GLU-LEU CONTAINING - RELATED"/>
    <property type="match status" value="1"/>
</dbReference>
<dbReference type="SMART" id="SM00672">
    <property type="entry name" value="CAP10"/>
    <property type="match status" value="1"/>
</dbReference>
<gene>
    <name evidence="4" type="primary">Mo00930</name>
    <name evidence="4" type="ORF">E5Q_00930</name>
</gene>
<evidence type="ECO:0000313" key="4">
    <source>
        <dbReference type="EMBL" id="GAA94281.1"/>
    </source>
</evidence>
<protein>
    <recommendedName>
        <fullName evidence="3">Glycosyl transferase CAP10 domain-containing protein</fullName>
    </recommendedName>
</protein>
<evidence type="ECO:0000256" key="1">
    <source>
        <dbReference type="SAM" id="MobiDB-lite"/>
    </source>
</evidence>
<feature type="transmembrane region" description="Helical" evidence="2">
    <location>
        <begin position="7"/>
        <end position="25"/>
    </location>
</feature>
<keyword evidence="5" id="KW-1185">Reference proteome</keyword>
<sequence length="636" mass="72632">MPRTQRLVLVLAVPILVCLLTYVGYTDHAAPLRSRGWEVATRVDKQRKAVFGSLGIGTLPEVEAIVEQDKATPESKHGKNPGLTAEQQQRQDSLMHYSDDNGRVSFATSGQGANMPEHPVRTLIRRAKDQWQAKLARQSKTLAEAVEQYEQRYGRLPPRGFEKWYAFAKKNGVILIDEYDRIYSDIEPFFALHAKTIRYRTDELRRNIPKHTSSITIDPSLPRGERVICDPPRKRSLEAFAALDEYADILPGKVQFTESTSDVGYGSISYEHREYLVRLARNDFFIAREEQDGFRNVASDPAKPVLDLCAGGSPLYSAVDQEWFQAESPAQTGMPPFSSLIFDHAKSMDVCQAPSLYWMHPQIARVPLIGRLEPMFSWSRSALRSDIGLVPHEQYTLGAYPDEPSFEQKTDGTAVWRGSLTGALFSNQSPKARRSWLSSPRYRLWKAAQDKRGQRNMLIETPEGTVSVSAPLKQISERLVDVAVVGKPIQCDVDVCEELKKTVNFAPFVPLTTSLKHRYIIDIDGNGWSGRFYRLMSSNSVVLKATIFREWYTERIMPWLHYVPLNPDFSDLYDIMAFLQLNPDLSAELARDGKQWAQDHWRLVDMQAYTLRLMLEWARLTNRSEDDMWDFEMPID</sequence>
<accession>G7DUM1</accession>
<evidence type="ECO:0000313" key="5">
    <source>
        <dbReference type="Proteomes" id="UP000009131"/>
    </source>
</evidence>
<reference evidence="4 5" key="1">
    <citation type="journal article" date="2011" name="J. Gen. Appl. Microbiol.">
        <title>Draft genome sequencing of the enigmatic basidiomycete Mixia osmundae.</title>
        <authorList>
            <person name="Nishida H."/>
            <person name="Nagatsuka Y."/>
            <person name="Sugiyama J."/>
        </authorList>
    </citation>
    <scope>NUCLEOTIDE SEQUENCE [LARGE SCALE GENOMIC DNA]</scope>
    <source>
        <strain evidence="5">CBS 9802 / IAM 14324 / JCM 22182 / KY 12970</strain>
    </source>
</reference>
<dbReference type="HOGENOM" id="CLU_005027_3_2_1"/>
<dbReference type="eggNOG" id="KOG2458">
    <property type="taxonomic scope" value="Eukaryota"/>
</dbReference>
<comment type="caution">
    <text evidence="4">The sequence shown here is derived from an EMBL/GenBank/DDBJ whole genome shotgun (WGS) entry which is preliminary data.</text>
</comment>
<feature type="domain" description="Glycosyl transferase CAP10" evidence="3">
    <location>
        <begin position="333"/>
        <end position="625"/>
    </location>
</feature>
<dbReference type="InParanoid" id="G7DUM1"/>
<keyword evidence="2" id="KW-1133">Transmembrane helix</keyword>
<name>G7DUM1_MIXOS</name>
<dbReference type="OMA" id="CKVDYSD"/>
<dbReference type="AlphaFoldDB" id="G7DUM1"/>
<proteinExistence type="predicted"/>
<feature type="compositionally biased region" description="Basic and acidic residues" evidence="1">
    <location>
        <begin position="68"/>
        <end position="77"/>
    </location>
</feature>
<dbReference type="Proteomes" id="UP000009131">
    <property type="component" value="Unassembled WGS sequence"/>
</dbReference>
<dbReference type="Pfam" id="PF05686">
    <property type="entry name" value="Glyco_transf_90"/>
    <property type="match status" value="1"/>
</dbReference>
<dbReference type="EMBL" id="BABT02000029">
    <property type="protein sequence ID" value="GAA94281.1"/>
    <property type="molecule type" value="Genomic_DNA"/>
</dbReference>
<dbReference type="InterPro" id="IPR006598">
    <property type="entry name" value="CAP10"/>
</dbReference>
<dbReference type="OrthoDB" id="541052at2759"/>
<dbReference type="RefSeq" id="XP_014564869.1">
    <property type="nucleotide sequence ID" value="XM_014709383.1"/>
</dbReference>